<protein>
    <recommendedName>
        <fullName evidence="3">Non-haem dioxygenase N-terminal domain-containing protein</fullName>
    </recommendedName>
</protein>
<evidence type="ECO:0008006" key="3">
    <source>
        <dbReference type="Google" id="ProtNLM"/>
    </source>
</evidence>
<gene>
    <name evidence="1" type="ORF">P3X46_019927</name>
</gene>
<dbReference type="Proteomes" id="UP001174677">
    <property type="component" value="Chromosome 11"/>
</dbReference>
<evidence type="ECO:0000313" key="1">
    <source>
        <dbReference type="EMBL" id="KAJ9168399.1"/>
    </source>
</evidence>
<accession>A0ABQ9LPD8</accession>
<sequence length="329" mass="37350">MPLLYKSQGHSQLFYTLASSPCPSPSNRISSHRITCQMMSCSPKTAFPILRTVTISYSDLKDRNVDLSMKIEEGFGPNGLGILSVTDLASLPEEKKKELEDHNSRYNFGWSRGKETLESGKPDLFKGSFYANPVLDVPTTDVYLIQRYPHYCGSNIWPVNSLPELEVAFKALGKLILEVGLMVAYHCDQYVCKGMKTNENEGLEQILLRFRCHKGRLLYYFPVQQSNCIQDGESPLSWCGWHTDYGSLKGCLTCAMFKREGVEIPCPDIAAGLYIKTRTDQIVKVYFLDEKLNLPGEMHIHKELMLANRSLTFGECSDKLFDKYYTLKT</sequence>
<keyword evidence="2" id="KW-1185">Reference proteome</keyword>
<evidence type="ECO:0000313" key="2">
    <source>
        <dbReference type="Proteomes" id="UP001174677"/>
    </source>
</evidence>
<reference evidence="1" key="1">
    <citation type="journal article" date="2023" name="Plant Biotechnol. J.">
        <title>Chromosome-level wild Hevea brasiliensis genome provides new tools for genomic-assisted breeding and valuable loci to elevate rubber yield.</title>
        <authorList>
            <person name="Cheng H."/>
            <person name="Song X."/>
            <person name="Hu Y."/>
            <person name="Wu T."/>
            <person name="Yang Q."/>
            <person name="An Z."/>
            <person name="Feng S."/>
            <person name="Deng Z."/>
            <person name="Wu W."/>
            <person name="Zeng X."/>
            <person name="Tu M."/>
            <person name="Wang X."/>
            <person name="Huang H."/>
        </authorList>
    </citation>
    <scope>NUCLEOTIDE SEQUENCE</scope>
    <source>
        <strain evidence="1">MT/VB/25A 57/8</strain>
    </source>
</reference>
<proteinExistence type="predicted"/>
<dbReference type="PANTHER" id="PTHR48420">
    <property type="entry name" value="NON-HAEM DIOXYGENASE N-TERMINAL DOMAIN-CONTAINING PROTEIN"/>
    <property type="match status" value="1"/>
</dbReference>
<dbReference type="EMBL" id="JARPOI010000011">
    <property type="protein sequence ID" value="KAJ9168399.1"/>
    <property type="molecule type" value="Genomic_DNA"/>
</dbReference>
<dbReference type="PANTHER" id="PTHR48420:SF1">
    <property type="entry name" value="NON-HAEM DIOXYGENASE N-TERMINAL DOMAIN-CONTAINING PROTEIN"/>
    <property type="match status" value="1"/>
</dbReference>
<organism evidence="1 2">
    <name type="scientific">Hevea brasiliensis</name>
    <name type="common">Para rubber tree</name>
    <name type="synonym">Siphonia brasiliensis</name>
    <dbReference type="NCBI Taxonomy" id="3981"/>
    <lineage>
        <taxon>Eukaryota</taxon>
        <taxon>Viridiplantae</taxon>
        <taxon>Streptophyta</taxon>
        <taxon>Embryophyta</taxon>
        <taxon>Tracheophyta</taxon>
        <taxon>Spermatophyta</taxon>
        <taxon>Magnoliopsida</taxon>
        <taxon>eudicotyledons</taxon>
        <taxon>Gunneridae</taxon>
        <taxon>Pentapetalae</taxon>
        <taxon>rosids</taxon>
        <taxon>fabids</taxon>
        <taxon>Malpighiales</taxon>
        <taxon>Euphorbiaceae</taxon>
        <taxon>Crotonoideae</taxon>
        <taxon>Micrandreae</taxon>
        <taxon>Hevea</taxon>
    </lineage>
</organism>
<comment type="caution">
    <text evidence="1">The sequence shown here is derived from an EMBL/GenBank/DDBJ whole genome shotgun (WGS) entry which is preliminary data.</text>
</comment>
<dbReference type="SUPFAM" id="SSF51197">
    <property type="entry name" value="Clavaminate synthase-like"/>
    <property type="match status" value="1"/>
</dbReference>
<dbReference type="InterPro" id="IPR027443">
    <property type="entry name" value="IPNS-like_sf"/>
</dbReference>
<name>A0ABQ9LPD8_HEVBR</name>
<dbReference type="Gene3D" id="2.60.120.330">
    <property type="entry name" value="B-lactam Antibiotic, Isopenicillin N Synthase, Chain"/>
    <property type="match status" value="1"/>
</dbReference>